<dbReference type="Proteomes" id="UP000782705">
    <property type="component" value="Unassembled WGS sequence"/>
</dbReference>
<evidence type="ECO:0000256" key="2">
    <source>
        <dbReference type="PROSITE-ProRule" id="PRU00284"/>
    </source>
</evidence>
<accession>A0ABQ6YWE6</accession>
<keyword evidence="7" id="KW-1185">Reference proteome</keyword>
<evidence type="ECO:0000256" key="1">
    <source>
        <dbReference type="ARBA" id="ARBA00023224"/>
    </source>
</evidence>
<evidence type="ECO:0000313" key="7">
    <source>
        <dbReference type="Proteomes" id="UP000782705"/>
    </source>
</evidence>
<feature type="transmembrane region" description="Helical" evidence="4">
    <location>
        <begin position="45"/>
        <end position="66"/>
    </location>
</feature>
<keyword evidence="4" id="KW-0812">Transmembrane</keyword>
<keyword evidence="4" id="KW-0472">Membrane</keyword>
<gene>
    <name evidence="6" type="ORF">BAU17_01260</name>
</gene>
<dbReference type="EMBL" id="MAEL01000054">
    <property type="protein sequence ID" value="KAF1302026.1"/>
    <property type="molecule type" value="Genomic_DNA"/>
</dbReference>
<keyword evidence="1 2" id="KW-0807">Transducer</keyword>
<keyword evidence="3" id="KW-0175">Coiled coil</keyword>
<dbReference type="SUPFAM" id="SSF58104">
    <property type="entry name" value="Methyl-accepting chemotaxis protein (MCP) signaling domain"/>
    <property type="match status" value="1"/>
</dbReference>
<reference evidence="6 7" key="1">
    <citation type="submission" date="2016-06" db="EMBL/GenBank/DDBJ databases">
        <title>Four novel species of enterococci isolated from chicken manure.</title>
        <authorList>
            <person name="Van Tyne D."/>
        </authorList>
    </citation>
    <scope>NUCLEOTIDE SEQUENCE [LARGE SCALE GENOMIC DNA]</scope>
    <source>
        <strain evidence="6 7">CU12B</strain>
    </source>
</reference>
<proteinExistence type="predicted"/>
<comment type="caution">
    <text evidence="6">The sequence shown here is derived from an EMBL/GenBank/DDBJ whole genome shotgun (WGS) entry which is preliminary data.</text>
</comment>
<evidence type="ECO:0000256" key="4">
    <source>
        <dbReference type="SAM" id="Phobius"/>
    </source>
</evidence>
<name>A0ABQ6YWE6_9ENTE</name>
<dbReference type="Gene3D" id="1.10.287.950">
    <property type="entry name" value="Methyl-accepting chemotaxis protein"/>
    <property type="match status" value="1"/>
</dbReference>
<sequence>MKIKSFFSRVPLSSIISLVSTGVVLFAGYFFVLKPSGDTTIIHSYTQFSVVVLILSVLLSTVYTIVSKRQREVILNQLSEQLAHVSQGDFQQFDKKQIHTTNPIMHQLVERFSNIANTFKALILGMKDESTRMNDMAVQLDETAQNIQTSVENIQENMDHIADAAGIEAADAEQTVQEMNELASDIEAINSAIEQMDGYIEQAQKSNVRNAEMMFKVYEYWELERMEQSQLVDEMKGMDQDIQSIGQIVQLINDISEQTNLLALNASIEAARAGEAGHGFAIVADEVRTLAEQSSQSTKNIRKIMENIRNKSEKMVKTVATSFESGEKQTQTLNKAIESANEITDIVDMFITSIQSVEAHIKSIVIKKGLVQQSVSNISEAISDTSASTQEVSSNLETVSLVVENLEKEVQEIANTAMILKFQVDQFKL</sequence>
<dbReference type="PANTHER" id="PTHR32089:SF112">
    <property type="entry name" value="LYSOZYME-LIKE PROTEIN-RELATED"/>
    <property type="match status" value="1"/>
</dbReference>
<protein>
    <submittedName>
        <fullName evidence="6">Chemotaxis protein</fullName>
    </submittedName>
</protein>
<dbReference type="PANTHER" id="PTHR32089">
    <property type="entry name" value="METHYL-ACCEPTING CHEMOTAXIS PROTEIN MCPB"/>
    <property type="match status" value="1"/>
</dbReference>
<dbReference type="SMART" id="SM00283">
    <property type="entry name" value="MA"/>
    <property type="match status" value="1"/>
</dbReference>
<feature type="coiled-coil region" evidence="3">
    <location>
        <begin position="396"/>
        <end position="423"/>
    </location>
</feature>
<feature type="domain" description="Methyl-accepting transducer" evidence="5">
    <location>
        <begin position="143"/>
        <end position="400"/>
    </location>
</feature>
<dbReference type="RefSeq" id="WP_161903007.1">
    <property type="nucleotide sequence ID" value="NZ_MAEL01000054.1"/>
</dbReference>
<feature type="transmembrane region" description="Helical" evidence="4">
    <location>
        <begin position="12"/>
        <end position="33"/>
    </location>
</feature>
<keyword evidence="4" id="KW-1133">Transmembrane helix</keyword>
<evidence type="ECO:0000259" key="5">
    <source>
        <dbReference type="PROSITE" id="PS50111"/>
    </source>
</evidence>
<evidence type="ECO:0000313" key="6">
    <source>
        <dbReference type="EMBL" id="KAF1302026.1"/>
    </source>
</evidence>
<dbReference type="Pfam" id="PF00015">
    <property type="entry name" value="MCPsignal"/>
    <property type="match status" value="1"/>
</dbReference>
<evidence type="ECO:0000256" key="3">
    <source>
        <dbReference type="SAM" id="Coils"/>
    </source>
</evidence>
<dbReference type="PROSITE" id="PS50111">
    <property type="entry name" value="CHEMOTAXIS_TRANSDUC_2"/>
    <property type="match status" value="1"/>
</dbReference>
<feature type="coiled-coil region" evidence="3">
    <location>
        <begin position="137"/>
        <end position="192"/>
    </location>
</feature>
<organism evidence="6 7">
    <name type="scientific">Candidatus Enterococcus willemsii</name>
    <dbReference type="NCBI Taxonomy" id="1857215"/>
    <lineage>
        <taxon>Bacteria</taxon>
        <taxon>Bacillati</taxon>
        <taxon>Bacillota</taxon>
        <taxon>Bacilli</taxon>
        <taxon>Lactobacillales</taxon>
        <taxon>Enterococcaceae</taxon>
        <taxon>Enterococcus</taxon>
    </lineage>
</organism>
<dbReference type="InterPro" id="IPR004089">
    <property type="entry name" value="MCPsignal_dom"/>
</dbReference>